<keyword evidence="2" id="KW-1185">Reference proteome</keyword>
<sequence length="462" mass="51771">MFHFSVGLDLTQKERILRVAPHGFCSCGLVWSSDDGREEKSGGFGFFWLPQPPEIIQVRVGSTRPSQRRVPGKGVSVGTFFCGHRASREELNIACSKNLDHQLHAMPNLEQIDAHIKLYGTPVFFHPDENFKWYVSLSMVIPYCCIDIQSSSSVDPHQAKAFMEASDRWECGERRTGQWVGNYAVELQLFGATEHASDWWTQKSARHISRQLQQGSSTCIYVAVLSVNWPVIGSSRLVICECNRCINHPPFFRFNSTALTPNNTCANPNSDRQRDVGKKIYFFVQELPRFPNFKCLDEGKSKSFGRKAATFVLVTVTGGVALSALDDLAIYHGCSSKAMEKASNSQAIKDAIGEPIVKGPWYNASLAVAHKRQSVSCTFPVSGPRGNGVFQLKAVRNGDDNWFSFFLPRDWEILIMEALLHIPSNEERQQTMRISLAESFSSPACKTCTECPQQESQNPEKK</sequence>
<proteinExistence type="predicted"/>
<evidence type="ECO:0000313" key="2">
    <source>
        <dbReference type="Proteomes" id="UP000657918"/>
    </source>
</evidence>
<reference evidence="1 2" key="1">
    <citation type="submission" date="2020-10" db="EMBL/GenBank/DDBJ databases">
        <title>Plant Genome Project.</title>
        <authorList>
            <person name="Zhang R.-G."/>
        </authorList>
    </citation>
    <scope>NUCLEOTIDE SEQUENCE [LARGE SCALE GENOMIC DNA]</scope>
    <source>
        <strain evidence="1">FAFU-HL-1</strain>
        <tissue evidence="1">Leaf</tissue>
    </source>
</reference>
<protein>
    <submittedName>
        <fullName evidence="1">Uncharacterized protein</fullName>
    </submittedName>
</protein>
<dbReference type="EMBL" id="JADGMS010000002">
    <property type="protein sequence ID" value="KAF9688499.1"/>
    <property type="molecule type" value="Genomic_DNA"/>
</dbReference>
<evidence type="ECO:0000313" key="1">
    <source>
        <dbReference type="EMBL" id="KAF9688499.1"/>
    </source>
</evidence>
<dbReference type="InterPro" id="IPR014807">
    <property type="entry name" value="Coa1"/>
</dbReference>
<dbReference type="InterPro" id="IPR009291">
    <property type="entry name" value="Vps62"/>
</dbReference>
<dbReference type="Pfam" id="PF06101">
    <property type="entry name" value="Vps62"/>
    <property type="match status" value="1"/>
</dbReference>
<dbReference type="PANTHER" id="PTHR35114:SF1">
    <property type="entry name" value="CYTOCHROME OXIDASE COMPLEX ASSEMBLY PROTEIN"/>
    <property type="match status" value="1"/>
</dbReference>
<gene>
    <name evidence="1" type="ORF">SADUNF_Sadunf02G0203300</name>
</gene>
<accession>A0A835TJ48</accession>
<dbReference type="Pfam" id="PF08695">
    <property type="entry name" value="Coa1"/>
    <property type="match status" value="1"/>
</dbReference>
<dbReference type="AlphaFoldDB" id="A0A835TJ48"/>
<dbReference type="PANTHER" id="PTHR35114">
    <property type="entry name" value="CYTOCHROME OXIDASE COMPLEX ASSEMBLY PROTEIN"/>
    <property type="match status" value="1"/>
</dbReference>
<name>A0A835TJ48_9ROSI</name>
<dbReference type="OrthoDB" id="535599at2759"/>
<organism evidence="1 2">
    <name type="scientific">Salix dunnii</name>
    <dbReference type="NCBI Taxonomy" id="1413687"/>
    <lineage>
        <taxon>Eukaryota</taxon>
        <taxon>Viridiplantae</taxon>
        <taxon>Streptophyta</taxon>
        <taxon>Embryophyta</taxon>
        <taxon>Tracheophyta</taxon>
        <taxon>Spermatophyta</taxon>
        <taxon>Magnoliopsida</taxon>
        <taxon>eudicotyledons</taxon>
        <taxon>Gunneridae</taxon>
        <taxon>Pentapetalae</taxon>
        <taxon>rosids</taxon>
        <taxon>fabids</taxon>
        <taxon>Malpighiales</taxon>
        <taxon>Salicaceae</taxon>
        <taxon>Saliceae</taxon>
        <taxon>Salix</taxon>
    </lineage>
</organism>
<comment type="caution">
    <text evidence="1">The sequence shown here is derived from an EMBL/GenBank/DDBJ whole genome shotgun (WGS) entry which is preliminary data.</text>
</comment>
<dbReference type="Proteomes" id="UP000657918">
    <property type="component" value="Unassembled WGS sequence"/>
</dbReference>